<dbReference type="AlphaFoldDB" id="A0A1X0RX68"/>
<organism evidence="2 3">
    <name type="scientific">Rhizopus microsporus</name>
    <dbReference type="NCBI Taxonomy" id="58291"/>
    <lineage>
        <taxon>Eukaryota</taxon>
        <taxon>Fungi</taxon>
        <taxon>Fungi incertae sedis</taxon>
        <taxon>Mucoromycota</taxon>
        <taxon>Mucoromycotina</taxon>
        <taxon>Mucoromycetes</taxon>
        <taxon>Mucorales</taxon>
        <taxon>Mucorineae</taxon>
        <taxon>Rhizopodaceae</taxon>
        <taxon>Rhizopus</taxon>
    </lineage>
</organism>
<gene>
    <name evidence="2" type="ORF">BCV71DRAFT_236455</name>
</gene>
<reference evidence="2 3" key="1">
    <citation type="journal article" date="2016" name="Proc. Natl. Acad. Sci. U.S.A.">
        <title>Lipid metabolic changes in an early divergent fungus govern the establishment of a mutualistic symbiosis with endobacteria.</title>
        <authorList>
            <person name="Lastovetsky O.A."/>
            <person name="Gaspar M.L."/>
            <person name="Mondo S.J."/>
            <person name="LaButti K.M."/>
            <person name="Sandor L."/>
            <person name="Grigoriev I.V."/>
            <person name="Henry S.A."/>
            <person name="Pawlowska T.E."/>
        </authorList>
    </citation>
    <scope>NUCLEOTIDE SEQUENCE [LARGE SCALE GENOMIC DNA]</scope>
    <source>
        <strain evidence="2 3">ATCC 11559</strain>
    </source>
</reference>
<dbReference type="EMBL" id="KV921378">
    <property type="protein sequence ID" value="ORE16652.1"/>
    <property type="molecule type" value="Genomic_DNA"/>
</dbReference>
<feature type="region of interest" description="Disordered" evidence="1">
    <location>
        <begin position="45"/>
        <end position="64"/>
    </location>
</feature>
<name>A0A1X0RX68_RHIZD</name>
<evidence type="ECO:0000313" key="2">
    <source>
        <dbReference type="EMBL" id="ORE16652.1"/>
    </source>
</evidence>
<dbReference type="Proteomes" id="UP000242381">
    <property type="component" value="Unassembled WGS sequence"/>
</dbReference>
<evidence type="ECO:0000256" key="1">
    <source>
        <dbReference type="SAM" id="MobiDB-lite"/>
    </source>
</evidence>
<feature type="compositionally biased region" description="Polar residues" evidence="1">
    <location>
        <begin position="50"/>
        <end position="64"/>
    </location>
</feature>
<proteinExistence type="predicted"/>
<accession>A0A1X0RX68</accession>
<sequence>MTEPSGCATTIEMHHISVSLKGLPDLTIYVDVSDFRLENRRNIIRDPSRTGDTNSNSMQQKQNRSRIQWQIVSAERRCLCTNWALPMKWFNSSKEAMRPTATHSVMQDLISGIVLCSDFRLVATRYCGDGTIEQGECDNWNQLGESWRTNSTTLK</sequence>
<protein>
    <submittedName>
        <fullName evidence="2">Uncharacterized protein</fullName>
    </submittedName>
</protein>
<evidence type="ECO:0000313" key="3">
    <source>
        <dbReference type="Proteomes" id="UP000242381"/>
    </source>
</evidence>